<dbReference type="STRING" id="1169540.A0A0G4GLL1"/>
<dbReference type="AlphaFoldDB" id="A0A0G4GLL1"/>
<dbReference type="InterPro" id="IPR034593">
    <property type="entry name" value="DgoD-like"/>
</dbReference>
<keyword evidence="2" id="KW-0479">Metal-binding</keyword>
<evidence type="ECO:0000313" key="5">
    <source>
        <dbReference type="Proteomes" id="UP000041254"/>
    </source>
</evidence>
<keyword evidence="5" id="KW-1185">Reference proteome</keyword>
<name>A0A0G4GLL1_VITBC</name>
<dbReference type="InterPro" id="IPR013342">
    <property type="entry name" value="Mandelate_racemase_C"/>
</dbReference>
<dbReference type="InterPro" id="IPR013341">
    <property type="entry name" value="Mandelate_racemase_N_dom"/>
</dbReference>
<accession>A0A0G4GLL1</accession>
<dbReference type="Gene3D" id="3.30.390.10">
    <property type="entry name" value="Enolase-like, N-terminal domain"/>
    <property type="match status" value="1"/>
</dbReference>
<dbReference type="Gene3D" id="3.20.20.120">
    <property type="entry name" value="Enolase-like C-terminal domain"/>
    <property type="match status" value="1"/>
</dbReference>
<protein>
    <recommendedName>
        <fullName evidence="3">Mandelate racemase/muconate lactonizing enzyme C-terminal domain-containing protein</fullName>
    </recommendedName>
</protein>
<dbReference type="PANTHER" id="PTHR48080:SF3">
    <property type="entry name" value="ENOLASE SUPERFAMILY MEMBER DDB_G0284701"/>
    <property type="match status" value="1"/>
</dbReference>
<dbReference type="SUPFAM" id="SSF51604">
    <property type="entry name" value="Enolase C-terminal domain-like"/>
    <property type="match status" value="1"/>
</dbReference>
<dbReference type="VEuPathDB" id="CryptoDB:Vbra_18281"/>
<feature type="domain" description="Mandelate racemase/muconate lactonizing enzyme C-terminal" evidence="3">
    <location>
        <begin position="54"/>
        <end position="159"/>
    </location>
</feature>
<dbReference type="InterPro" id="IPR029017">
    <property type="entry name" value="Enolase-like_N"/>
</dbReference>
<dbReference type="SMART" id="SM00922">
    <property type="entry name" value="MR_MLE"/>
    <property type="match status" value="1"/>
</dbReference>
<dbReference type="InterPro" id="IPR029065">
    <property type="entry name" value="Enolase_C-like"/>
</dbReference>
<evidence type="ECO:0000256" key="1">
    <source>
        <dbReference type="ARBA" id="ARBA00008031"/>
    </source>
</evidence>
<proteinExistence type="inferred from homology"/>
<dbReference type="OrthoDB" id="2579025at2759"/>
<evidence type="ECO:0000313" key="4">
    <source>
        <dbReference type="EMBL" id="CEM31027.1"/>
    </source>
</evidence>
<evidence type="ECO:0000256" key="2">
    <source>
        <dbReference type="ARBA" id="ARBA00022723"/>
    </source>
</evidence>
<dbReference type="EMBL" id="CDMY01000708">
    <property type="protein sequence ID" value="CEM31027.1"/>
    <property type="molecule type" value="Genomic_DNA"/>
</dbReference>
<evidence type="ECO:0000259" key="3">
    <source>
        <dbReference type="SMART" id="SM00922"/>
    </source>
</evidence>
<sequence length="306" mass="33601">MDAIIPGNPQAKAAIDIACWDILGKKLGAPIYQLLGGPLRTSLDLLWPMGDQEPEKDKKEMKKKIEEGYKTFMFKMGAIKDIDMQIERIATARESFGKKLGKELVIVPDANQAFTKDEAIQLLRGLEPLQSKGPLFVEQPVSKERPQDMISLQRQTSIPLSIDESLVTVKDALHFAQQQGDRRDEANVKVVKNGGISKAMETIGVAKLYGIPILFNSMLETGVAQAAALHLAAVTPTLYPSGHCFMSTLRLKDVTTFASSLIWKEKASGLLMVHLPTGPGLGISLDEEALETYTVDKRVITDDKKA</sequence>
<dbReference type="InParanoid" id="A0A0G4GLL1"/>
<dbReference type="SFLD" id="SFLDS00001">
    <property type="entry name" value="Enolase"/>
    <property type="match status" value="1"/>
</dbReference>
<dbReference type="Proteomes" id="UP000041254">
    <property type="component" value="Unassembled WGS sequence"/>
</dbReference>
<dbReference type="GO" id="GO:0046872">
    <property type="term" value="F:metal ion binding"/>
    <property type="evidence" value="ECO:0007669"/>
    <property type="project" value="UniProtKB-KW"/>
</dbReference>
<dbReference type="Pfam" id="PF02746">
    <property type="entry name" value="MR_MLE_N"/>
    <property type="match status" value="1"/>
</dbReference>
<dbReference type="InterPro" id="IPR036849">
    <property type="entry name" value="Enolase-like_C_sf"/>
</dbReference>
<comment type="similarity">
    <text evidence="1">Belongs to the mandelate racemase/muconate lactonizing enzyme family.</text>
</comment>
<gene>
    <name evidence="4" type="ORF">Vbra_18281</name>
</gene>
<dbReference type="Pfam" id="PF13378">
    <property type="entry name" value="MR_MLE_C"/>
    <property type="match status" value="1"/>
</dbReference>
<dbReference type="SFLD" id="SFLDG00180">
    <property type="entry name" value="muconate_cycloisomerase"/>
    <property type="match status" value="1"/>
</dbReference>
<reference evidence="4 5" key="1">
    <citation type="submission" date="2014-11" db="EMBL/GenBank/DDBJ databases">
        <authorList>
            <person name="Zhu J."/>
            <person name="Qi W."/>
            <person name="Song R."/>
        </authorList>
    </citation>
    <scope>NUCLEOTIDE SEQUENCE [LARGE SCALE GENOMIC DNA]</scope>
</reference>
<organism evidence="4 5">
    <name type="scientific">Vitrella brassicaformis (strain CCMP3155)</name>
    <dbReference type="NCBI Taxonomy" id="1169540"/>
    <lineage>
        <taxon>Eukaryota</taxon>
        <taxon>Sar</taxon>
        <taxon>Alveolata</taxon>
        <taxon>Colpodellida</taxon>
        <taxon>Vitrellaceae</taxon>
        <taxon>Vitrella</taxon>
    </lineage>
</organism>
<dbReference type="PANTHER" id="PTHR48080">
    <property type="entry name" value="D-GALACTONATE DEHYDRATASE-RELATED"/>
    <property type="match status" value="1"/>
</dbReference>